<dbReference type="EMBL" id="CP039865">
    <property type="protein sequence ID" value="QCK86224.1"/>
    <property type="molecule type" value="Genomic_DNA"/>
</dbReference>
<accession>A0A4D7QLI6</accession>
<name>A0A4D7QLI6_9HYPH</name>
<organism evidence="1 2">
    <name type="scientific">Phreatobacter aquaticus</name>
    <dbReference type="NCBI Taxonomy" id="2570229"/>
    <lineage>
        <taxon>Bacteria</taxon>
        <taxon>Pseudomonadati</taxon>
        <taxon>Pseudomonadota</taxon>
        <taxon>Alphaproteobacteria</taxon>
        <taxon>Hyphomicrobiales</taxon>
        <taxon>Phreatobacteraceae</taxon>
        <taxon>Phreatobacter</taxon>
    </lineage>
</organism>
<gene>
    <name evidence="1" type="ORF">E8L99_10890</name>
</gene>
<evidence type="ECO:0000313" key="1">
    <source>
        <dbReference type="EMBL" id="QCK86224.1"/>
    </source>
</evidence>
<dbReference type="KEGG" id="paqt:E8L99_10890"/>
<dbReference type="AlphaFoldDB" id="A0A4D7QLI6"/>
<dbReference type="Proteomes" id="UP000298588">
    <property type="component" value="Chromosome"/>
</dbReference>
<proteinExistence type="predicted"/>
<dbReference type="InterPro" id="IPR019587">
    <property type="entry name" value="Polyketide_cyclase/dehydratase"/>
</dbReference>
<dbReference type="Pfam" id="PF10604">
    <property type="entry name" value="Polyketide_cyc2"/>
    <property type="match status" value="1"/>
</dbReference>
<protein>
    <submittedName>
        <fullName evidence="1">Polyketide cyclase</fullName>
    </submittedName>
</protein>
<sequence>MTYALITLVVLIAGLCAYATTRPDSFRLERSIVIAASPEKILPLIANFHRWAEWSPFEKIDPTMTRTFGGQPSGVGATYGWAGTGKAGAGRMEITGQTPESVTIKLDFSKPFEAHNIAEFTIRPEGGGTRVTWAMHGPSPFITKLITIFVSMDRMVGKDFEAGLASMKQVAER</sequence>
<dbReference type="OrthoDB" id="9807923at2"/>
<dbReference type="RefSeq" id="WP_137099556.1">
    <property type="nucleotide sequence ID" value="NZ_CP039865.1"/>
</dbReference>
<keyword evidence="2" id="KW-1185">Reference proteome</keyword>
<dbReference type="SUPFAM" id="SSF55961">
    <property type="entry name" value="Bet v1-like"/>
    <property type="match status" value="1"/>
</dbReference>
<dbReference type="CDD" id="cd07818">
    <property type="entry name" value="SRPBCC_1"/>
    <property type="match status" value="1"/>
</dbReference>
<dbReference type="InterPro" id="IPR023393">
    <property type="entry name" value="START-like_dom_sf"/>
</dbReference>
<reference evidence="1 2" key="1">
    <citation type="submission" date="2019-04" db="EMBL/GenBank/DDBJ databases">
        <title>Phreatobacter aquaticus sp. nov.</title>
        <authorList>
            <person name="Choi A."/>
            <person name="Baek K."/>
        </authorList>
    </citation>
    <scope>NUCLEOTIDE SEQUENCE [LARGE SCALE GENOMIC DNA]</scope>
    <source>
        <strain evidence="1 2">NMCR1094</strain>
    </source>
</reference>
<dbReference type="Gene3D" id="3.30.530.20">
    <property type="match status" value="1"/>
</dbReference>
<evidence type="ECO:0000313" key="2">
    <source>
        <dbReference type="Proteomes" id="UP000298588"/>
    </source>
</evidence>